<dbReference type="PANTHER" id="PTHR22589:SF112">
    <property type="entry name" value="CHOLINE_CARNITINE ACYLTRANSFERASE DOMAIN-CONTAINING PROTEIN"/>
    <property type="match status" value="1"/>
</dbReference>
<dbReference type="STRING" id="225164.V4A222"/>
<reference evidence="4 5" key="1">
    <citation type="journal article" date="2013" name="Nature">
        <title>Insights into bilaterian evolution from three spiralian genomes.</title>
        <authorList>
            <person name="Simakov O."/>
            <person name="Marletaz F."/>
            <person name="Cho S.J."/>
            <person name="Edsinger-Gonzales E."/>
            <person name="Havlak P."/>
            <person name="Hellsten U."/>
            <person name="Kuo D.H."/>
            <person name="Larsson T."/>
            <person name="Lv J."/>
            <person name="Arendt D."/>
            <person name="Savage R."/>
            <person name="Osoegawa K."/>
            <person name="de Jong P."/>
            <person name="Grimwood J."/>
            <person name="Chapman J.A."/>
            <person name="Shapiro H."/>
            <person name="Aerts A."/>
            <person name="Otillar R.P."/>
            <person name="Terry A.Y."/>
            <person name="Boore J.L."/>
            <person name="Grigoriev I.V."/>
            <person name="Lindberg D.R."/>
            <person name="Seaver E.C."/>
            <person name="Weisblat D.A."/>
            <person name="Putnam N.H."/>
            <person name="Rokhsar D.S."/>
        </authorList>
    </citation>
    <scope>NUCLEOTIDE SEQUENCE [LARGE SCALE GENOMIC DNA]</scope>
</reference>
<keyword evidence="1" id="KW-0012">Acyltransferase</keyword>
<dbReference type="RefSeq" id="XP_009058575.1">
    <property type="nucleotide sequence ID" value="XM_009060327.1"/>
</dbReference>
<dbReference type="Pfam" id="PF00755">
    <property type="entry name" value="Carn_acyltransf"/>
    <property type="match status" value="1"/>
</dbReference>
<organism evidence="4 5">
    <name type="scientific">Lottia gigantea</name>
    <name type="common">Giant owl limpet</name>
    <dbReference type="NCBI Taxonomy" id="225164"/>
    <lineage>
        <taxon>Eukaryota</taxon>
        <taxon>Metazoa</taxon>
        <taxon>Spiralia</taxon>
        <taxon>Lophotrochozoa</taxon>
        <taxon>Mollusca</taxon>
        <taxon>Gastropoda</taxon>
        <taxon>Patellogastropoda</taxon>
        <taxon>Lottioidea</taxon>
        <taxon>Lottiidae</taxon>
        <taxon>Lottia</taxon>
    </lineage>
</organism>
<proteinExistence type="predicted"/>
<sequence length="110" mass="12379">IVTVFMKSILVFSDSLSDMCKAIPALTTLERTKAAQVRKEHMTVGVNKESLNDLERAIVFVTLDTKQIDDMSARGKYLLHGDGKSMWFEKSINMVFFADGRVGFNGEHSY</sequence>
<evidence type="ECO:0000259" key="3">
    <source>
        <dbReference type="Pfam" id="PF00755"/>
    </source>
</evidence>
<dbReference type="InterPro" id="IPR000542">
    <property type="entry name" value="Carn_acyl_trans"/>
</dbReference>
<feature type="active site" description="Proton acceptor" evidence="2">
    <location>
        <position position="108"/>
    </location>
</feature>
<dbReference type="GO" id="GO:0006631">
    <property type="term" value="P:fatty acid metabolic process"/>
    <property type="evidence" value="ECO:0007669"/>
    <property type="project" value="TreeGrafter"/>
</dbReference>
<accession>V4A222</accession>
<evidence type="ECO:0000313" key="4">
    <source>
        <dbReference type="EMBL" id="ESO90737.1"/>
    </source>
</evidence>
<dbReference type="GeneID" id="20229532"/>
<dbReference type="AlphaFoldDB" id="V4A222"/>
<evidence type="ECO:0000313" key="5">
    <source>
        <dbReference type="Proteomes" id="UP000030746"/>
    </source>
</evidence>
<dbReference type="GO" id="GO:0004095">
    <property type="term" value="F:carnitine O-palmitoyltransferase activity"/>
    <property type="evidence" value="ECO:0007669"/>
    <property type="project" value="TreeGrafter"/>
</dbReference>
<dbReference type="EMBL" id="KB202352">
    <property type="protein sequence ID" value="ESO90737.1"/>
    <property type="molecule type" value="Genomic_DNA"/>
</dbReference>
<dbReference type="Proteomes" id="UP000030746">
    <property type="component" value="Unassembled WGS sequence"/>
</dbReference>
<dbReference type="InterPro" id="IPR042231">
    <property type="entry name" value="Cho/carn_acyl_trans_2"/>
</dbReference>
<dbReference type="PANTHER" id="PTHR22589">
    <property type="entry name" value="CARNITINE O-ACYLTRANSFERASE"/>
    <property type="match status" value="1"/>
</dbReference>
<gene>
    <name evidence="4" type="ORF">LOTGIDRAFT_100929</name>
</gene>
<dbReference type="KEGG" id="lgi:LOTGIDRAFT_100929"/>
<feature type="non-terminal residue" evidence="4">
    <location>
        <position position="1"/>
    </location>
</feature>
<keyword evidence="1" id="KW-0808">Transferase</keyword>
<dbReference type="Gene3D" id="3.30.559.70">
    <property type="entry name" value="Choline/Carnitine o-acyltransferase, domain 2"/>
    <property type="match status" value="1"/>
</dbReference>
<dbReference type="SUPFAM" id="SSF52777">
    <property type="entry name" value="CoA-dependent acyltransferases"/>
    <property type="match status" value="1"/>
</dbReference>
<evidence type="ECO:0000256" key="2">
    <source>
        <dbReference type="PIRSR" id="PIRSR600542-1"/>
    </source>
</evidence>
<feature type="non-terminal residue" evidence="4">
    <location>
        <position position="110"/>
    </location>
</feature>
<dbReference type="InterPro" id="IPR039551">
    <property type="entry name" value="Cho/carn_acyl_trans"/>
</dbReference>
<dbReference type="GO" id="GO:0009437">
    <property type="term" value="P:carnitine metabolic process"/>
    <property type="evidence" value="ECO:0007669"/>
    <property type="project" value="TreeGrafter"/>
</dbReference>
<keyword evidence="5" id="KW-1185">Reference proteome</keyword>
<dbReference type="GO" id="GO:0005739">
    <property type="term" value="C:mitochondrion"/>
    <property type="evidence" value="ECO:0007669"/>
    <property type="project" value="TreeGrafter"/>
</dbReference>
<dbReference type="CTD" id="20229532"/>
<feature type="domain" description="Choline/carnitine acyltransferase" evidence="3">
    <location>
        <begin position="18"/>
        <end position="109"/>
    </location>
</feature>
<evidence type="ECO:0000256" key="1">
    <source>
        <dbReference type="ARBA" id="ARBA00023315"/>
    </source>
</evidence>
<name>V4A222_LOTGI</name>
<protein>
    <recommendedName>
        <fullName evidence="3">Choline/carnitine acyltransferase domain-containing protein</fullName>
    </recommendedName>
</protein>
<dbReference type="OrthoDB" id="240216at2759"/>